<organism evidence="1">
    <name type="scientific">marine sediment metagenome</name>
    <dbReference type="NCBI Taxonomy" id="412755"/>
    <lineage>
        <taxon>unclassified sequences</taxon>
        <taxon>metagenomes</taxon>
        <taxon>ecological metagenomes</taxon>
    </lineage>
</organism>
<proteinExistence type="predicted"/>
<gene>
    <name evidence="1" type="ORF">S01H1_24057</name>
</gene>
<reference evidence="1" key="1">
    <citation type="journal article" date="2014" name="Front. Microbiol.">
        <title>High frequency of phylogenetically diverse reductive dehalogenase-homologous genes in deep subseafloor sedimentary metagenomes.</title>
        <authorList>
            <person name="Kawai M."/>
            <person name="Futagami T."/>
            <person name="Toyoda A."/>
            <person name="Takaki Y."/>
            <person name="Nishi S."/>
            <person name="Hori S."/>
            <person name="Arai W."/>
            <person name="Tsubouchi T."/>
            <person name="Morono Y."/>
            <person name="Uchiyama I."/>
            <person name="Ito T."/>
            <person name="Fujiyama A."/>
            <person name="Inagaki F."/>
            <person name="Takami H."/>
        </authorList>
    </citation>
    <scope>NUCLEOTIDE SEQUENCE</scope>
    <source>
        <strain evidence="1">Expedition CK06-06</strain>
    </source>
</reference>
<dbReference type="AlphaFoldDB" id="X0TAZ6"/>
<name>X0TAZ6_9ZZZZ</name>
<sequence>MKEIIDVELKTRTVEPAKCRTDLLAVGLFSDAKGLDK</sequence>
<protein>
    <submittedName>
        <fullName evidence="1">Uncharacterized protein</fullName>
    </submittedName>
</protein>
<evidence type="ECO:0000313" key="1">
    <source>
        <dbReference type="EMBL" id="GAF90379.1"/>
    </source>
</evidence>
<feature type="non-terminal residue" evidence="1">
    <location>
        <position position="37"/>
    </location>
</feature>
<dbReference type="EMBL" id="BARS01014134">
    <property type="protein sequence ID" value="GAF90379.1"/>
    <property type="molecule type" value="Genomic_DNA"/>
</dbReference>
<accession>X0TAZ6</accession>
<comment type="caution">
    <text evidence="1">The sequence shown here is derived from an EMBL/GenBank/DDBJ whole genome shotgun (WGS) entry which is preliminary data.</text>
</comment>